<dbReference type="SUPFAM" id="SSF47113">
    <property type="entry name" value="Histone-fold"/>
    <property type="match status" value="1"/>
</dbReference>
<dbReference type="PANTHER" id="PTHR10252:SF5">
    <property type="entry name" value="DR1-ASSOCIATED COREPRESSOR"/>
    <property type="match status" value="1"/>
</dbReference>
<accession>A0A1I8GNR5</accession>
<evidence type="ECO:0000313" key="4">
    <source>
        <dbReference type="WBParaSite" id="maker-uti_cns_0002556-snap-gene-0.4-mRNA-1"/>
    </source>
</evidence>
<dbReference type="Proteomes" id="UP000095280">
    <property type="component" value="Unplaced"/>
</dbReference>
<name>A0A1I8GNR5_9PLAT</name>
<dbReference type="STRING" id="282301.A0A1I8GNR5"/>
<dbReference type="Gene3D" id="1.10.20.10">
    <property type="entry name" value="Histone, subunit A"/>
    <property type="match status" value="1"/>
</dbReference>
<evidence type="ECO:0000313" key="3">
    <source>
        <dbReference type="Proteomes" id="UP000095280"/>
    </source>
</evidence>
<sequence>MPLKRGKFSARFPAGRIKKIMQLDKEVGKVSATVPPVVSRALELFVENLISESFQLAQRNNLTKTISVSHLKHVIEREEKFSFARKLVRNVQELQIKALSDTLPNDSTTAAGSASSSSAIFAASVGGASSSSTAPKKRGRKPKRLLEAANSATTAATTAATAEPRQKRKYTRRAPTAAQLAAAAAASAVEEPEPVMKSAKAEISGKPIETVDAEEDDNDGEEEDIEDENDDDNNDDDDDDEAAEAAAAAAVVSADVYPVGQAQHLLDNDQDAEYDD</sequence>
<reference evidence="4" key="1">
    <citation type="submission" date="2016-11" db="UniProtKB">
        <authorList>
            <consortium name="WormBaseParasite"/>
        </authorList>
    </citation>
    <scope>IDENTIFICATION</scope>
</reference>
<dbReference type="InterPro" id="IPR050568">
    <property type="entry name" value="Transcr_DNA_Rep_Reg"/>
</dbReference>
<keyword evidence="2" id="KW-0539">Nucleus</keyword>
<dbReference type="AlphaFoldDB" id="A0A1I8GNR5"/>
<dbReference type="OrthoDB" id="653904at2759"/>
<dbReference type="GO" id="GO:0017054">
    <property type="term" value="C:negative cofactor 2 complex"/>
    <property type="evidence" value="ECO:0007669"/>
    <property type="project" value="TreeGrafter"/>
</dbReference>
<evidence type="ECO:0000256" key="2">
    <source>
        <dbReference type="ARBA" id="ARBA00023242"/>
    </source>
</evidence>
<dbReference type="InterPro" id="IPR003958">
    <property type="entry name" value="CBFA_NFYB_domain"/>
</dbReference>
<dbReference type="GO" id="GO:0046982">
    <property type="term" value="F:protein heterodimerization activity"/>
    <property type="evidence" value="ECO:0007669"/>
    <property type="project" value="InterPro"/>
</dbReference>
<dbReference type="InterPro" id="IPR009072">
    <property type="entry name" value="Histone-fold"/>
</dbReference>
<dbReference type="WBParaSite" id="maker-uti_cns_0002556-snap-gene-0.4-mRNA-1">
    <property type="protein sequence ID" value="maker-uti_cns_0002556-snap-gene-0.4-mRNA-1"/>
    <property type="gene ID" value="maker-uti_cns_0002556-snap-gene-0.4"/>
</dbReference>
<evidence type="ECO:0000256" key="1">
    <source>
        <dbReference type="ARBA" id="ARBA00004123"/>
    </source>
</evidence>
<dbReference type="CDD" id="cd22906">
    <property type="entry name" value="HFD_DRAP1"/>
    <property type="match status" value="1"/>
</dbReference>
<dbReference type="PANTHER" id="PTHR10252">
    <property type="entry name" value="HISTONE-LIKE TRANSCRIPTION FACTOR CCAAT-RELATED"/>
    <property type="match status" value="1"/>
</dbReference>
<proteinExistence type="predicted"/>
<dbReference type="Pfam" id="PF00808">
    <property type="entry name" value="CBFD_NFYB_HMF"/>
    <property type="match status" value="1"/>
</dbReference>
<protein>
    <submittedName>
        <fullName evidence="4">CBFD_NFYB_HMF domain-containing protein</fullName>
    </submittedName>
</protein>
<comment type="subcellular location">
    <subcellularLocation>
        <location evidence="1">Nucleus</location>
    </subcellularLocation>
</comment>
<dbReference type="GO" id="GO:0016251">
    <property type="term" value="F:RNA polymerase II general transcription initiation factor activity"/>
    <property type="evidence" value="ECO:0007669"/>
    <property type="project" value="TreeGrafter"/>
</dbReference>
<dbReference type="GO" id="GO:0001046">
    <property type="term" value="F:core promoter sequence-specific DNA binding"/>
    <property type="evidence" value="ECO:0007669"/>
    <property type="project" value="TreeGrafter"/>
</dbReference>
<keyword evidence="3" id="KW-1185">Reference proteome</keyword>
<organism evidence="3 4">
    <name type="scientific">Macrostomum lignano</name>
    <dbReference type="NCBI Taxonomy" id="282301"/>
    <lineage>
        <taxon>Eukaryota</taxon>
        <taxon>Metazoa</taxon>
        <taxon>Spiralia</taxon>
        <taxon>Lophotrochozoa</taxon>
        <taxon>Platyhelminthes</taxon>
        <taxon>Rhabditophora</taxon>
        <taxon>Macrostomorpha</taxon>
        <taxon>Macrostomida</taxon>
        <taxon>Macrostomidae</taxon>
        <taxon>Macrostomum</taxon>
    </lineage>
</organism>